<keyword evidence="7" id="KW-0479">Metal-binding</keyword>
<dbReference type="GO" id="GO:0061630">
    <property type="term" value="F:ubiquitin protein ligase activity"/>
    <property type="evidence" value="ECO:0007669"/>
    <property type="project" value="UniProtKB-EC"/>
</dbReference>
<comment type="subcellular location">
    <subcellularLocation>
        <location evidence="2">Membrane</location>
        <topology evidence="2">Single-pass membrane protein</topology>
    </subcellularLocation>
</comment>
<dbReference type="FunFam" id="3.30.40.10:FF:000187">
    <property type="entry name" value="E3 ubiquitin-protein ligase ATL6"/>
    <property type="match status" value="1"/>
</dbReference>
<evidence type="ECO:0000256" key="14">
    <source>
        <dbReference type="PROSITE-ProRule" id="PRU00175"/>
    </source>
</evidence>
<dbReference type="GO" id="GO:0016020">
    <property type="term" value="C:membrane"/>
    <property type="evidence" value="ECO:0007669"/>
    <property type="project" value="UniProtKB-SubCell"/>
</dbReference>
<gene>
    <name evidence="18" type="ORF">POM88_040318</name>
</gene>
<feature type="transmembrane region" description="Helical" evidence="16">
    <location>
        <begin position="22"/>
        <end position="44"/>
    </location>
</feature>
<evidence type="ECO:0000256" key="15">
    <source>
        <dbReference type="SAM" id="MobiDB-lite"/>
    </source>
</evidence>
<keyword evidence="19" id="KW-1185">Reference proteome</keyword>
<dbReference type="Gene3D" id="3.30.40.10">
    <property type="entry name" value="Zinc/RING finger domain, C3HC4 (zinc finger)"/>
    <property type="match status" value="1"/>
</dbReference>
<keyword evidence="6 16" id="KW-0812">Transmembrane</keyword>
<keyword evidence="9" id="KW-0833">Ubl conjugation pathway</keyword>
<sequence>MRTSSVNDDTHLKSHYNTTPPLTVIITIIILVFLLVAFFTLYFCKCFFQKFLESRFGLLRSPNHSAAMDATNDAAPYPGLDATIINTFPTFTYSSVKEYRQAKYGLECAICLLEFEDGHVIRMVKLCCHVFHQDCIDLWFEMHKTCPVCRRNLELLFGEGAPACTTSPDEEGSRRDSVTITIEDDPEEKKGSTGEKGSQEKNDFISRYNTTGHSIFTSIEEEDRFTLELPDHVTQELIKANHWPKHLDTSGESRRNVYIVGEGSDGNIKNVKVPPKFLDNG</sequence>
<reference evidence="18" key="2">
    <citation type="submission" date="2023-05" db="EMBL/GenBank/DDBJ databases">
        <authorList>
            <person name="Schelkunov M.I."/>
        </authorList>
    </citation>
    <scope>NUCLEOTIDE SEQUENCE</scope>
    <source>
        <strain evidence="18">Hsosn_3</strain>
        <tissue evidence="18">Leaf</tissue>
    </source>
</reference>
<keyword evidence="5" id="KW-0808">Transferase</keyword>
<keyword evidence="12 16" id="KW-0472">Membrane</keyword>
<dbReference type="EC" id="2.3.2.27" evidence="4"/>
<dbReference type="Proteomes" id="UP001237642">
    <property type="component" value="Unassembled WGS sequence"/>
</dbReference>
<evidence type="ECO:0000256" key="1">
    <source>
        <dbReference type="ARBA" id="ARBA00000900"/>
    </source>
</evidence>
<keyword evidence="8 14" id="KW-0863">Zinc-finger</keyword>
<evidence type="ECO:0000256" key="3">
    <source>
        <dbReference type="ARBA" id="ARBA00004906"/>
    </source>
</evidence>
<evidence type="ECO:0000256" key="4">
    <source>
        <dbReference type="ARBA" id="ARBA00012483"/>
    </source>
</evidence>
<dbReference type="PANTHER" id="PTHR14155:SF521">
    <property type="entry name" value="RING-H2 FINGER PROTEIN ATL30"/>
    <property type="match status" value="1"/>
</dbReference>
<dbReference type="EMBL" id="JAUIZM010000009">
    <property type="protein sequence ID" value="KAK1364757.1"/>
    <property type="molecule type" value="Genomic_DNA"/>
</dbReference>
<evidence type="ECO:0000256" key="7">
    <source>
        <dbReference type="ARBA" id="ARBA00022723"/>
    </source>
</evidence>
<evidence type="ECO:0000256" key="13">
    <source>
        <dbReference type="ARBA" id="ARBA00024209"/>
    </source>
</evidence>
<dbReference type="AlphaFoldDB" id="A0AAD8M9Q0"/>
<keyword evidence="10" id="KW-0862">Zinc</keyword>
<evidence type="ECO:0000256" key="8">
    <source>
        <dbReference type="ARBA" id="ARBA00022771"/>
    </source>
</evidence>
<keyword evidence="11 16" id="KW-1133">Transmembrane helix</keyword>
<dbReference type="PANTHER" id="PTHR14155">
    <property type="entry name" value="RING FINGER DOMAIN-CONTAINING"/>
    <property type="match status" value="1"/>
</dbReference>
<name>A0AAD8M9Q0_9APIA</name>
<evidence type="ECO:0000256" key="12">
    <source>
        <dbReference type="ARBA" id="ARBA00023136"/>
    </source>
</evidence>
<feature type="region of interest" description="Disordered" evidence="15">
    <location>
        <begin position="164"/>
        <end position="203"/>
    </location>
</feature>
<protein>
    <recommendedName>
        <fullName evidence="4">RING-type E3 ubiquitin transferase</fullName>
        <ecNumber evidence="4">2.3.2.27</ecNumber>
    </recommendedName>
</protein>
<dbReference type="InterPro" id="IPR001841">
    <property type="entry name" value="Znf_RING"/>
</dbReference>
<dbReference type="PROSITE" id="PS50089">
    <property type="entry name" value="ZF_RING_2"/>
    <property type="match status" value="1"/>
</dbReference>
<dbReference type="InterPro" id="IPR053238">
    <property type="entry name" value="RING-H2_zinc_finger"/>
</dbReference>
<organism evidence="18 19">
    <name type="scientific">Heracleum sosnowskyi</name>
    <dbReference type="NCBI Taxonomy" id="360622"/>
    <lineage>
        <taxon>Eukaryota</taxon>
        <taxon>Viridiplantae</taxon>
        <taxon>Streptophyta</taxon>
        <taxon>Embryophyta</taxon>
        <taxon>Tracheophyta</taxon>
        <taxon>Spermatophyta</taxon>
        <taxon>Magnoliopsida</taxon>
        <taxon>eudicotyledons</taxon>
        <taxon>Gunneridae</taxon>
        <taxon>Pentapetalae</taxon>
        <taxon>asterids</taxon>
        <taxon>campanulids</taxon>
        <taxon>Apiales</taxon>
        <taxon>Apiaceae</taxon>
        <taxon>Apioideae</taxon>
        <taxon>apioid superclade</taxon>
        <taxon>Tordylieae</taxon>
        <taxon>Tordyliinae</taxon>
        <taxon>Heracleum</taxon>
    </lineage>
</organism>
<comment type="caution">
    <text evidence="18">The sequence shown here is derived from an EMBL/GenBank/DDBJ whole genome shotgun (WGS) entry which is preliminary data.</text>
</comment>
<evidence type="ECO:0000256" key="10">
    <source>
        <dbReference type="ARBA" id="ARBA00022833"/>
    </source>
</evidence>
<dbReference type="SUPFAM" id="SSF57850">
    <property type="entry name" value="RING/U-box"/>
    <property type="match status" value="1"/>
</dbReference>
<dbReference type="CDD" id="cd16461">
    <property type="entry name" value="RING-H2_EL5-like"/>
    <property type="match status" value="1"/>
</dbReference>
<comment type="pathway">
    <text evidence="3">Protein modification; protein ubiquitination.</text>
</comment>
<feature type="domain" description="RING-type" evidence="17">
    <location>
        <begin position="108"/>
        <end position="150"/>
    </location>
</feature>
<evidence type="ECO:0000256" key="2">
    <source>
        <dbReference type="ARBA" id="ARBA00004167"/>
    </source>
</evidence>
<evidence type="ECO:0000256" key="5">
    <source>
        <dbReference type="ARBA" id="ARBA00022679"/>
    </source>
</evidence>
<reference evidence="18" key="1">
    <citation type="submission" date="2023-02" db="EMBL/GenBank/DDBJ databases">
        <title>Genome of toxic invasive species Heracleum sosnowskyi carries increased number of genes despite the absence of recent whole-genome duplications.</title>
        <authorList>
            <person name="Schelkunov M."/>
            <person name="Shtratnikova V."/>
            <person name="Makarenko M."/>
            <person name="Klepikova A."/>
            <person name="Omelchenko D."/>
            <person name="Novikova G."/>
            <person name="Obukhova E."/>
            <person name="Bogdanov V."/>
            <person name="Penin A."/>
            <person name="Logacheva M."/>
        </authorList>
    </citation>
    <scope>NUCLEOTIDE SEQUENCE</scope>
    <source>
        <strain evidence="18">Hsosn_3</strain>
        <tissue evidence="18">Leaf</tissue>
    </source>
</reference>
<dbReference type="InterPro" id="IPR013083">
    <property type="entry name" value="Znf_RING/FYVE/PHD"/>
</dbReference>
<evidence type="ECO:0000313" key="19">
    <source>
        <dbReference type="Proteomes" id="UP001237642"/>
    </source>
</evidence>
<dbReference type="Pfam" id="PF13639">
    <property type="entry name" value="zf-RING_2"/>
    <property type="match status" value="1"/>
</dbReference>
<dbReference type="GO" id="GO:0008270">
    <property type="term" value="F:zinc ion binding"/>
    <property type="evidence" value="ECO:0007669"/>
    <property type="project" value="UniProtKB-KW"/>
</dbReference>
<evidence type="ECO:0000313" key="18">
    <source>
        <dbReference type="EMBL" id="KAK1364757.1"/>
    </source>
</evidence>
<feature type="compositionally biased region" description="Basic and acidic residues" evidence="15">
    <location>
        <begin position="187"/>
        <end position="203"/>
    </location>
</feature>
<comment type="catalytic activity">
    <reaction evidence="1">
        <text>S-ubiquitinyl-[E2 ubiquitin-conjugating enzyme]-L-cysteine + [acceptor protein]-L-lysine = [E2 ubiquitin-conjugating enzyme]-L-cysteine + N(6)-ubiquitinyl-[acceptor protein]-L-lysine.</text>
        <dbReference type="EC" id="2.3.2.27"/>
    </reaction>
</comment>
<accession>A0AAD8M9Q0</accession>
<evidence type="ECO:0000256" key="6">
    <source>
        <dbReference type="ARBA" id="ARBA00022692"/>
    </source>
</evidence>
<evidence type="ECO:0000256" key="11">
    <source>
        <dbReference type="ARBA" id="ARBA00022989"/>
    </source>
</evidence>
<evidence type="ECO:0000256" key="16">
    <source>
        <dbReference type="SAM" id="Phobius"/>
    </source>
</evidence>
<dbReference type="SMART" id="SM00184">
    <property type="entry name" value="RING"/>
    <property type="match status" value="1"/>
</dbReference>
<evidence type="ECO:0000259" key="17">
    <source>
        <dbReference type="PROSITE" id="PS50089"/>
    </source>
</evidence>
<proteinExistence type="inferred from homology"/>
<comment type="similarity">
    <text evidence="13">Belongs to the RING-type zinc finger family. ATL subfamily.</text>
</comment>
<evidence type="ECO:0000256" key="9">
    <source>
        <dbReference type="ARBA" id="ARBA00022786"/>
    </source>
</evidence>